<dbReference type="OrthoDB" id="129343at2"/>
<organism evidence="3 4">
    <name type="scientific">Inhella inkyongensis</name>
    <dbReference type="NCBI Taxonomy" id="392593"/>
    <lineage>
        <taxon>Bacteria</taxon>
        <taxon>Pseudomonadati</taxon>
        <taxon>Pseudomonadota</taxon>
        <taxon>Betaproteobacteria</taxon>
        <taxon>Burkholderiales</taxon>
        <taxon>Sphaerotilaceae</taxon>
        <taxon>Inhella</taxon>
    </lineage>
</organism>
<dbReference type="AlphaFoldDB" id="A0A840S3H1"/>
<evidence type="ECO:0000259" key="2">
    <source>
        <dbReference type="Pfam" id="PF12680"/>
    </source>
</evidence>
<dbReference type="PANTHER" id="PTHR38436">
    <property type="entry name" value="POLYKETIDE CYCLASE SNOAL-LIKE DOMAIN"/>
    <property type="match status" value="1"/>
</dbReference>
<reference evidence="3 4" key="1">
    <citation type="submission" date="2020-08" db="EMBL/GenBank/DDBJ databases">
        <title>Genomic Encyclopedia of Type Strains, Phase IV (KMG-IV): sequencing the most valuable type-strain genomes for metagenomic binning, comparative biology and taxonomic classification.</title>
        <authorList>
            <person name="Goeker M."/>
        </authorList>
    </citation>
    <scope>NUCLEOTIDE SEQUENCE [LARGE SCALE GENOMIC DNA]</scope>
    <source>
        <strain evidence="3 4">DSM 23958</strain>
    </source>
</reference>
<protein>
    <submittedName>
        <fullName evidence="3">Putative SnoaL-like aldol condensation-catalyzing enzyme</fullName>
    </submittedName>
</protein>
<dbReference type="InterPro" id="IPR009959">
    <property type="entry name" value="Cyclase_SnoaL-like"/>
</dbReference>
<dbReference type="InterPro" id="IPR032710">
    <property type="entry name" value="NTF2-like_dom_sf"/>
</dbReference>
<proteinExistence type="predicted"/>
<feature type="signal peptide" evidence="1">
    <location>
        <begin position="1"/>
        <end position="21"/>
    </location>
</feature>
<dbReference type="Gene3D" id="3.10.450.50">
    <property type="match status" value="1"/>
</dbReference>
<dbReference type="RefSeq" id="WP_138855079.1">
    <property type="nucleotide sequence ID" value="NZ_CP040709.1"/>
</dbReference>
<keyword evidence="1" id="KW-0732">Signal</keyword>
<comment type="caution">
    <text evidence="3">The sequence shown here is derived from an EMBL/GenBank/DDBJ whole genome shotgun (WGS) entry which is preliminary data.</text>
</comment>
<dbReference type="GO" id="GO:0030638">
    <property type="term" value="P:polyketide metabolic process"/>
    <property type="evidence" value="ECO:0007669"/>
    <property type="project" value="InterPro"/>
</dbReference>
<name>A0A840S3H1_9BURK</name>
<feature type="chain" id="PRO_5032892273" evidence="1">
    <location>
        <begin position="22"/>
        <end position="161"/>
    </location>
</feature>
<keyword evidence="4" id="KW-1185">Reference proteome</keyword>
<dbReference type="SUPFAM" id="SSF54427">
    <property type="entry name" value="NTF2-like"/>
    <property type="match status" value="1"/>
</dbReference>
<gene>
    <name evidence="3" type="ORF">HNQ51_002204</name>
</gene>
<evidence type="ECO:0000313" key="3">
    <source>
        <dbReference type="EMBL" id="MBB5204885.1"/>
    </source>
</evidence>
<dbReference type="Proteomes" id="UP000554837">
    <property type="component" value="Unassembled WGS sequence"/>
</dbReference>
<dbReference type="InterPro" id="IPR037401">
    <property type="entry name" value="SnoaL-like"/>
</dbReference>
<accession>A0A840S3H1</accession>
<evidence type="ECO:0000256" key="1">
    <source>
        <dbReference type="SAM" id="SignalP"/>
    </source>
</evidence>
<feature type="domain" description="SnoaL-like" evidence="2">
    <location>
        <begin position="53"/>
        <end position="154"/>
    </location>
</feature>
<dbReference type="EMBL" id="JACHHO010000003">
    <property type="protein sequence ID" value="MBB5204885.1"/>
    <property type="molecule type" value="Genomic_DNA"/>
</dbReference>
<sequence length="161" mass="17991">MRFVLLTALIVLVLCAPTANAQVPVRAEPDHERLLASADPKLAANKRLVYDFWREVFEAGQMARVSHYLTEGYIQHNPMVPTGRAGFVAAFGPHAKSQPVQARVQAPLVDIVAEGDRVVMVFVSERPDPKNPGQTYTTTWFDLFRIENGQLAEHWDPAAKR</sequence>
<dbReference type="PANTHER" id="PTHR38436:SF1">
    <property type="entry name" value="ESTER CYCLASE"/>
    <property type="match status" value="1"/>
</dbReference>
<evidence type="ECO:0000313" key="4">
    <source>
        <dbReference type="Proteomes" id="UP000554837"/>
    </source>
</evidence>
<dbReference type="Pfam" id="PF12680">
    <property type="entry name" value="SnoaL_2"/>
    <property type="match status" value="1"/>
</dbReference>